<keyword evidence="2" id="KW-1185">Reference proteome</keyword>
<accession>A0A917PEK4</accession>
<dbReference type="AlphaFoldDB" id="A0A917PEK4"/>
<dbReference type="RefSeq" id="WP_188962080.1">
    <property type="nucleotide sequence ID" value="NZ_BMOE01000004.1"/>
</dbReference>
<dbReference type="Proteomes" id="UP000635726">
    <property type="component" value="Unassembled WGS sequence"/>
</dbReference>
<reference evidence="1" key="2">
    <citation type="submission" date="2020-09" db="EMBL/GenBank/DDBJ databases">
        <authorList>
            <person name="Sun Q."/>
            <person name="Ohkuma M."/>
        </authorList>
    </citation>
    <scope>NUCLEOTIDE SEQUENCE</scope>
    <source>
        <strain evidence="1">JCM 14371</strain>
    </source>
</reference>
<proteinExistence type="predicted"/>
<dbReference type="EMBL" id="BMOE01000004">
    <property type="protein sequence ID" value="GGJ72461.1"/>
    <property type="molecule type" value="Genomic_DNA"/>
</dbReference>
<sequence>MSTWGVGSFENESAAMFVKEVVEDGPVALEEALEVVLDPDMDYVELEEGQRAVAAAEIVQVRLSGDTSAVTDAALRAWLDGDDAADGEAAEVGALRDLAVEALGRVLGPGSELPELWQDGPDAREWLADVNRLQAALGGA</sequence>
<evidence type="ECO:0000313" key="2">
    <source>
        <dbReference type="Proteomes" id="UP000635726"/>
    </source>
</evidence>
<reference evidence="1" key="1">
    <citation type="journal article" date="2014" name="Int. J. Syst. Evol. Microbiol.">
        <title>Complete genome sequence of Corynebacterium casei LMG S-19264T (=DSM 44701T), isolated from a smear-ripened cheese.</title>
        <authorList>
            <consortium name="US DOE Joint Genome Institute (JGI-PGF)"/>
            <person name="Walter F."/>
            <person name="Albersmeier A."/>
            <person name="Kalinowski J."/>
            <person name="Ruckert C."/>
        </authorList>
    </citation>
    <scope>NUCLEOTIDE SEQUENCE</scope>
    <source>
        <strain evidence="1">JCM 14371</strain>
    </source>
</reference>
<organism evidence="1 2">
    <name type="scientific">Deinococcus aquiradiocola</name>
    <dbReference type="NCBI Taxonomy" id="393059"/>
    <lineage>
        <taxon>Bacteria</taxon>
        <taxon>Thermotogati</taxon>
        <taxon>Deinococcota</taxon>
        <taxon>Deinococci</taxon>
        <taxon>Deinococcales</taxon>
        <taxon>Deinococcaceae</taxon>
        <taxon>Deinococcus</taxon>
    </lineage>
</organism>
<gene>
    <name evidence="1" type="ORF">GCM10008939_16080</name>
</gene>
<evidence type="ECO:0000313" key="1">
    <source>
        <dbReference type="EMBL" id="GGJ72461.1"/>
    </source>
</evidence>
<dbReference type="Pfam" id="PF14078">
    <property type="entry name" value="DUF4259"/>
    <property type="match status" value="1"/>
</dbReference>
<name>A0A917PEK4_9DEIO</name>
<protein>
    <recommendedName>
        <fullName evidence="3">DUF4259 domain-containing protein</fullName>
    </recommendedName>
</protein>
<evidence type="ECO:0008006" key="3">
    <source>
        <dbReference type="Google" id="ProtNLM"/>
    </source>
</evidence>
<comment type="caution">
    <text evidence="1">The sequence shown here is derived from an EMBL/GenBank/DDBJ whole genome shotgun (WGS) entry which is preliminary data.</text>
</comment>
<dbReference type="InterPro" id="IPR025355">
    <property type="entry name" value="DUF4259"/>
</dbReference>